<keyword evidence="3" id="KW-0249">Electron transport</keyword>
<dbReference type="PANTHER" id="PTHR45663">
    <property type="entry name" value="GEO12009P1"/>
    <property type="match status" value="1"/>
</dbReference>
<accession>A0A368XMY6</accession>
<dbReference type="InterPro" id="IPR005746">
    <property type="entry name" value="Thioredoxin"/>
</dbReference>
<dbReference type="GO" id="GO:0005737">
    <property type="term" value="C:cytoplasm"/>
    <property type="evidence" value="ECO:0007669"/>
    <property type="project" value="TreeGrafter"/>
</dbReference>
<gene>
    <name evidence="10" type="ORF">DES41_10820</name>
</gene>
<dbReference type="GO" id="GO:0015035">
    <property type="term" value="F:protein-disulfide reductase activity"/>
    <property type="evidence" value="ECO:0007669"/>
    <property type="project" value="UniProtKB-UniRule"/>
</dbReference>
<evidence type="ECO:0000313" key="10">
    <source>
        <dbReference type="EMBL" id="RCW67847.1"/>
    </source>
</evidence>
<dbReference type="InterPro" id="IPR013766">
    <property type="entry name" value="Thioredoxin_domain"/>
</dbReference>
<dbReference type="Pfam" id="PF00085">
    <property type="entry name" value="Thioredoxin"/>
    <property type="match status" value="1"/>
</dbReference>
<dbReference type="Gene3D" id="3.40.30.10">
    <property type="entry name" value="Glutaredoxin"/>
    <property type="match status" value="1"/>
</dbReference>
<dbReference type="FunFam" id="3.40.30.10:FF:000001">
    <property type="entry name" value="Thioredoxin"/>
    <property type="match status" value="1"/>
</dbReference>
<dbReference type="AlphaFoldDB" id="A0A368XMY6"/>
<dbReference type="SUPFAM" id="SSF52833">
    <property type="entry name" value="Thioredoxin-like"/>
    <property type="match status" value="1"/>
</dbReference>
<proteinExistence type="inferred from homology"/>
<keyword evidence="2" id="KW-0813">Transport</keyword>
<dbReference type="PRINTS" id="PR00421">
    <property type="entry name" value="THIOREDOXIN"/>
</dbReference>
<protein>
    <recommendedName>
        <fullName evidence="6 7">Thioredoxin</fullName>
    </recommendedName>
</protein>
<dbReference type="PANTHER" id="PTHR45663:SF11">
    <property type="entry name" value="GEO12009P1"/>
    <property type="match status" value="1"/>
</dbReference>
<evidence type="ECO:0000256" key="3">
    <source>
        <dbReference type="ARBA" id="ARBA00022982"/>
    </source>
</evidence>
<dbReference type="PIRSF" id="PIRSF000077">
    <property type="entry name" value="Thioredoxin"/>
    <property type="match status" value="1"/>
</dbReference>
<sequence length="106" mass="11920">MLQELNNDNFDTTLGQVPGVYAVRFWAEWCGPCRVMSPIFKDVARDMQDRAHFGEVDIDQAPELAGRFGVQSIPTVVLFKDGQVIDRMTGAAPKPNVLRFINNHLD</sequence>
<evidence type="ECO:0000256" key="5">
    <source>
        <dbReference type="ARBA" id="ARBA00023284"/>
    </source>
</evidence>
<evidence type="ECO:0000256" key="6">
    <source>
        <dbReference type="NCBIfam" id="TIGR01068"/>
    </source>
</evidence>
<name>A0A368XMY6_9BURK</name>
<dbReference type="NCBIfam" id="TIGR01068">
    <property type="entry name" value="thioredoxin"/>
    <property type="match status" value="1"/>
</dbReference>
<dbReference type="EMBL" id="QPJK01000008">
    <property type="protein sequence ID" value="RCW67847.1"/>
    <property type="molecule type" value="Genomic_DNA"/>
</dbReference>
<dbReference type="CDD" id="cd02947">
    <property type="entry name" value="TRX_family"/>
    <property type="match status" value="1"/>
</dbReference>
<reference evidence="10 11" key="1">
    <citation type="submission" date="2018-07" db="EMBL/GenBank/DDBJ databases">
        <title>Genomic Encyclopedia of Type Strains, Phase IV (KMG-IV): sequencing the most valuable type-strain genomes for metagenomic binning, comparative biology and taxonomic classification.</title>
        <authorList>
            <person name="Goeker M."/>
        </authorList>
    </citation>
    <scope>NUCLEOTIDE SEQUENCE [LARGE SCALE GENOMIC DNA]</scope>
    <source>
        <strain evidence="10 11">DSM 21634</strain>
    </source>
</reference>
<dbReference type="OrthoDB" id="9790390at2"/>
<keyword evidence="11" id="KW-1185">Reference proteome</keyword>
<comment type="caution">
    <text evidence="10">The sequence shown here is derived from an EMBL/GenBank/DDBJ whole genome shotgun (WGS) entry which is preliminary data.</text>
</comment>
<evidence type="ECO:0000256" key="2">
    <source>
        <dbReference type="ARBA" id="ARBA00022448"/>
    </source>
</evidence>
<organism evidence="10 11">
    <name type="scientific">Pseudorhodoferax soli</name>
    <dbReference type="NCBI Taxonomy" id="545864"/>
    <lineage>
        <taxon>Bacteria</taxon>
        <taxon>Pseudomonadati</taxon>
        <taxon>Pseudomonadota</taxon>
        <taxon>Betaproteobacteria</taxon>
        <taxon>Burkholderiales</taxon>
        <taxon>Comamonadaceae</taxon>
    </lineage>
</organism>
<evidence type="ECO:0000259" key="9">
    <source>
        <dbReference type="PROSITE" id="PS51352"/>
    </source>
</evidence>
<dbReference type="PROSITE" id="PS51352">
    <property type="entry name" value="THIOREDOXIN_2"/>
    <property type="match status" value="1"/>
</dbReference>
<keyword evidence="5 8" id="KW-0676">Redox-active center</keyword>
<keyword evidence="4 8" id="KW-1015">Disulfide bond</keyword>
<feature type="disulfide bond" description="Redox-active" evidence="8">
    <location>
        <begin position="30"/>
        <end position="33"/>
    </location>
</feature>
<evidence type="ECO:0000256" key="7">
    <source>
        <dbReference type="PIRNR" id="PIRNR000077"/>
    </source>
</evidence>
<dbReference type="Proteomes" id="UP000252884">
    <property type="component" value="Unassembled WGS sequence"/>
</dbReference>
<evidence type="ECO:0000256" key="1">
    <source>
        <dbReference type="ARBA" id="ARBA00008987"/>
    </source>
</evidence>
<dbReference type="InterPro" id="IPR036249">
    <property type="entry name" value="Thioredoxin-like_sf"/>
</dbReference>
<dbReference type="RefSeq" id="WP_011347510.1">
    <property type="nucleotide sequence ID" value="NZ_QPJK01000008.1"/>
</dbReference>
<evidence type="ECO:0000256" key="4">
    <source>
        <dbReference type="ARBA" id="ARBA00023157"/>
    </source>
</evidence>
<evidence type="ECO:0000256" key="8">
    <source>
        <dbReference type="PIRSR" id="PIRSR000077-4"/>
    </source>
</evidence>
<comment type="similarity">
    <text evidence="1 7">Belongs to the thioredoxin family.</text>
</comment>
<evidence type="ECO:0000313" key="11">
    <source>
        <dbReference type="Proteomes" id="UP000252884"/>
    </source>
</evidence>
<feature type="domain" description="Thioredoxin" evidence="9">
    <location>
        <begin position="1"/>
        <end position="106"/>
    </location>
</feature>